<organism evidence="5 6">
    <name type="scientific">Caldalkalibacillus uzonensis</name>
    <dbReference type="NCBI Taxonomy" id="353224"/>
    <lineage>
        <taxon>Bacteria</taxon>
        <taxon>Bacillati</taxon>
        <taxon>Bacillota</taxon>
        <taxon>Bacilli</taxon>
        <taxon>Bacillales</taxon>
        <taxon>Bacillaceae</taxon>
        <taxon>Caldalkalibacillus</taxon>
    </lineage>
</organism>
<dbReference type="NCBIfam" id="NF009222">
    <property type="entry name" value="PRK12570.1"/>
    <property type="match status" value="1"/>
</dbReference>
<protein>
    <recommendedName>
        <fullName evidence="3">N-acetylmuramic acid 6-phosphate etherase</fullName>
        <shortName evidence="3">MurNAc-6-P etherase</shortName>
        <ecNumber evidence="3">4.2.1.126</ecNumber>
    </recommendedName>
    <alternativeName>
        <fullName evidence="3">N-acetylmuramic acid 6-phosphate hydrolase</fullName>
    </alternativeName>
    <alternativeName>
        <fullName evidence="3">N-acetylmuramic acid 6-phosphate lyase</fullName>
    </alternativeName>
</protein>
<dbReference type="Gene3D" id="1.10.8.1080">
    <property type="match status" value="1"/>
</dbReference>
<comment type="similarity">
    <text evidence="3">Belongs to the GCKR-like family. MurNAc-6-P etherase subfamily.</text>
</comment>
<keyword evidence="2 3" id="KW-0119">Carbohydrate metabolism</keyword>
<dbReference type="InterPro" id="IPR040190">
    <property type="entry name" value="MURQ/GCKR"/>
</dbReference>
<comment type="pathway">
    <text evidence="3">Amino-sugar metabolism; N-acetylmuramate degradation.</text>
</comment>
<evidence type="ECO:0000256" key="3">
    <source>
        <dbReference type="HAMAP-Rule" id="MF_00068"/>
    </source>
</evidence>
<dbReference type="CDD" id="cd05007">
    <property type="entry name" value="SIS_Etherase"/>
    <property type="match status" value="1"/>
</dbReference>
<comment type="caution">
    <text evidence="5">The sequence shown here is derived from an EMBL/GenBank/DDBJ whole genome shotgun (WGS) entry which is preliminary data.</text>
</comment>
<dbReference type="PROSITE" id="PS01272">
    <property type="entry name" value="GCKR"/>
    <property type="match status" value="1"/>
</dbReference>
<evidence type="ECO:0000256" key="2">
    <source>
        <dbReference type="ARBA" id="ARBA00023277"/>
    </source>
</evidence>
<feature type="active site" description="Proton donor" evidence="3">
    <location>
        <position position="90"/>
    </location>
</feature>
<dbReference type="RefSeq" id="WP_307340908.1">
    <property type="nucleotide sequence ID" value="NZ_JAUSUQ010000010.1"/>
</dbReference>
<dbReference type="NCBIfam" id="NF003915">
    <property type="entry name" value="PRK05441.1"/>
    <property type="match status" value="1"/>
</dbReference>
<gene>
    <name evidence="3" type="primary">murQ</name>
    <name evidence="5" type="ORF">J2S00_002816</name>
</gene>
<evidence type="ECO:0000256" key="1">
    <source>
        <dbReference type="ARBA" id="ARBA00023239"/>
    </source>
</evidence>
<proteinExistence type="inferred from homology"/>
<keyword evidence="1 3" id="KW-0456">Lyase</keyword>
<dbReference type="InterPro" id="IPR001347">
    <property type="entry name" value="SIS_dom"/>
</dbReference>
<dbReference type="InterPro" id="IPR046348">
    <property type="entry name" value="SIS_dom_sf"/>
</dbReference>
<dbReference type="GO" id="GO:0016829">
    <property type="term" value="F:lyase activity"/>
    <property type="evidence" value="ECO:0007669"/>
    <property type="project" value="UniProtKB-KW"/>
</dbReference>
<dbReference type="PROSITE" id="PS51464">
    <property type="entry name" value="SIS"/>
    <property type="match status" value="1"/>
</dbReference>
<dbReference type="SUPFAM" id="SSF53697">
    <property type="entry name" value="SIS domain"/>
    <property type="match status" value="1"/>
</dbReference>
<dbReference type="PANTHER" id="PTHR10088">
    <property type="entry name" value="GLUCOKINASE REGULATORY PROTEIN"/>
    <property type="match status" value="1"/>
</dbReference>
<dbReference type="NCBIfam" id="TIGR00274">
    <property type="entry name" value="N-acetylmuramic acid 6-phosphate etherase"/>
    <property type="match status" value="1"/>
</dbReference>
<dbReference type="Gene3D" id="3.40.50.10490">
    <property type="entry name" value="Glucose-6-phosphate isomerase like protein, domain 1"/>
    <property type="match status" value="1"/>
</dbReference>
<dbReference type="InterPro" id="IPR005486">
    <property type="entry name" value="Glucokinase_regulatory_CS"/>
</dbReference>
<comment type="catalytic activity">
    <reaction evidence="3">
        <text>N-acetyl-D-muramate 6-phosphate + H2O = N-acetyl-D-glucosamine 6-phosphate + (R)-lactate</text>
        <dbReference type="Rhea" id="RHEA:26410"/>
        <dbReference type="ChEBI" id="CHEBI:15377"/>
        <dbReference type="ChEBI" id="CHEBI:16004"/>
        <dbReference type="ChEBI" id="CHEBI:57513"/>
        <dbReference type="ChEBI" id="CHEBI:58722"/>
        <dbReference type="EC" id="4.2.1.126"/>
    </reaction>
</comment>
<comment type="miscellaneous">
    <text evidence="3">A lyase-type mechanism (elimination/hydration) is suggested for the cleavage of the lactyl ether bond of MurNAc 6-phosphate, with the formation of an alpha,beta-unsaturated aldehyde intermediate with (E)-stereochemistry, followed by the syn addition of water to give product.</text>
</comment>
<feature type="domain" description="SIS" evidence="4">
    <location>
        <begin position="62"/>
        <end position="225"/>
    </location>
</feature>
<dbReference type="Proteomes" id="UP001232445">
    <property type="component" value="Unassembled WGS sequence"/>
</dbReference>
<sequence>MVGVRMDMDLSTLTTEQRNKHSMQLDQMTTAQILQVINREDQSVAQAVGKVLNKIETAVELVIEGLKAGKKLIYVGAGTSGRLGILDAAECPPTFSISPDQVQALIAGGQEAMVKAVEGAEDDVRQGAEDVEECPVNPGDVVIGLSASGRTPYVLGALNAAKLRGAQTVAISCNRDAELSRIAHHAIEVVVGPEVLAGSTRMKAATAQKMILNMISTTAMIKLGKVYENLMVDLKVSNVKLRERARRILMATTGITYEETVAILEATGGEVKPAIVMVETGATLDEAKRALQASGGFVRRAIQLVQEEGSECYDSKN</sequence>
<dbReference type="EC" id="4.2.1.126" evidence="3"/>
<dbReference type="PANTHER" id="PTHR10088:SF4">
    <property type="entry name" value="GLUCOKINASE REGULATORY PROTEIN"/>
    <property type="match status" value="1"/>
</dbReference>
<feature type="active site" evidence="3">
    <location>
        <position position="121"/>
    </location>
</feature>
<reference evidence="5 6" key="1">
    <citation type="submission" date="2023-07" db="EMBL/GenBank/DDBJ databases">
        <title>Genomic Encyclopedia of Type Strains, Phase IV (KMG-IV): sequencing the most valuable type-strain genomes for metagenomic binning, comparative biology and taxonomic classification.</title>
        <authorList>
            <person name="Goeker M."/>
        </authorList>
    </citation>
    <scope>NUCLEOTIDE SEQUENCE [LARGE SCALE GENOMIC DNA]</scope>
    <source>
        <strain evidence="5 6">DSM 17740</strain>
    </source>
</reference>
<dbReference type="EMBL" id="JAUSUQ010000010">
    <property type="protein sequence ID" value="MDQ0340021.1"/>
    <property type="molecule type" value="Genomic_DNA"/>
</dbReference>
<dbReference type="InterPro" id="IPR005488">
    <property type="entry name" value="Etherase_MurQ"/>
</dbReference>
<comment type="function">
    <text evidence="3">Specifically catalyzes the cleavage of the D-lactyl ether substituent of MurNAc 6-phosphate, producing GlcNAc 6-phosphate and D-lactate.</text>
</comment>
<keyword evidence="6" id="KW-1185">Reference proteome</keyword>
<name>A0ABU0CVV4_9BACI</name>
<comment type="subunit">
    <text evidence="3">Homodimer.</text>
</comment>
<evidence type="ECO:0000259" key="4">
    <source>
        <dbReference type="PROSITE" id="PS51464"/>
    </source>
</evidence>
<dbReference type="Pfam" id="PF22645">
    <property type="entry name" value="GKRP_SIS_N"/>
    <property type="match status" value="1"/>
</dbReference>
<dbReference type="HAMAP" id="MF_00068">
    <property type="entry name" value="MurQ"/>
    <property type="match status" value="1"/>
</dbReference>
<evidence type="ECO:0000313" key="5">
    <source>
        <dbReference type="EMBL" id="MDQ0340021.1"/>
    </source>
</evidence>
<accession>A0ABU0CVV4</accession>
<evidence type="ECO:0000313" key="6">
    <source>
        <dbReference type="Proteomes" id="UP001232445"/>
    </source>
</evidence>